<proteinExistence type="predicted"/>
<name>A0A284S0T7_ARMOS</name>
<evidence type="ECO:0000313" key="2">
    <source>
        <dbReference type="Proteomes" id="UP000219338"/>
    </source>
</evidence>
<evidence type="ECO:0000313" key="1">
    <source>
        <dbReference type="EMBL" id="SJL14628.1"/>
    </source>
</evidence>
<dbReference type="Proteomes" id="UP000219338">
    <property type="component" value="Unassembled WGS sequence"/>
</dbReference>
<organism evidence="1 2">
    <name type="scientific">Armillaria ostoyae</name>
    <name type="common">Armillaria root rot fungus</name>
    <dbReference type="NCBI Taxonomy" id="47428"/>
    <lineage>
        <taxon>Eukaryota</taxon>
        <taxon>Fungi</taxon>
        <taxon>Dikarya</taxon>
        <taxon>Basidiomycota</taxon>
        <taxon>Agaricomycotina</taxon>
        <taxon>Agaricomycetes</taxon>
        <taxon>Agaricomycetidae</taxon>
        <taxon>Agaricales</taxon>
        <taxon>Marasmiineae</taxon>
        <taxon>Physalacriaceae</taxon>
        <taxon>Armillaria</taxon>
    </lineage>
</organism>
<accession>A0A284S0T7</accession>
<keyword evidence="2" id="KW-1185">Reference proteome</keyword>
<protein>
    <submittedName>
        <fullName evidence="1">Uncharacterized protein</fullName>
    </submittedName>
</protein>
<gene>
    <name evidence="1" type="ORF">ARMOST_18092</name>
</gene>
<dbReference type="AlphaFoldDB" id="A0A284S0T7"/>
<dbReference type="EMBL" id="FUEG01000024">
    <property type="protein sequence ID" value="SJL14628.1"/>
    <property type="molecule type" value="Genomic_DNA"/>
</dbReference>
<reference evidence="2" key="1">
    <citation type="journal article" date="2017" name="Nat. Ecol. Evol.">
        <title>Genome expansion and lineage-specific genetic innovations in the forest pathogenic fungi Armillaria.</title>
        <authorList>
            <person name="Sipos G."/>
            <person name="Prasanna A.N."/>
            <person name="Walter M.C."/>
            <person name="O'Connor E."/>
            <person name="Balint B."/>
            <person name="Krizsan K."/>
            <person name="Kiss B."/>
            <person name="Hess J."/>
            <person name="Varga T."/>
            <person name="Slot J."/>
            <person name="Riley R."/>
            <person name="Boka B."/>
            <person name="Rigling D."/>
            <person name="Barry K."/>
            <person name="Lee J."/>
            <person name="Mihaltcheva S."/>
            <person name="LaButti K."/>
            <person name="Lipzen A."/>
            <person name="Waldron R."/>
            <person name="Moloney N.M."/>
            <person name="Sperisen C."/>
            <person name="Kredics L."/>
            <person name="Vagvoelgyi C."/>
            <person name="Patrignani A."/>
            <person name="Fitzpatrick D."/>
            <person name="Nagy I."/>
            <person name="Doyle S."/>
            <person name="Anderson J.B."/>
            <person name="Grigoriev I.V."/>
            <person name="Gueldener U."/>
            <person name="Muensterkoetter M."/>
            <person name="Nagy L.G."/>
        </authorList>
    </citation>
    <scope>NUCLEOTIDE SEQUENCE [LARGE SCALE GENOMIC DNA]</scope>
    <source>
        <strain evidence="2">C18/9</strain>
    </source>
</reference>
<sequence length="164" mass="17836">METGDIDASKWSKAGYDFMEPLRSSEAASRGPWSRLEGAWITASIGLLVSASASLLGLQTSDSIEVVGKERIRNCHPRTHETRSLSSTTAIVMDCKRSVGHASGAGGAHAYKASVHASPSPPHTRCLTIWFSPSESNHCLQNICPPEIIVYYTIWSLVSRYNES</sequence>